<organism evidence="3 4">
    <name type="scientific">Staphylotrichum tortipilum</name>
    <dbReference type="NCBI Taxonomy" id="2831512"/>
    <lineage>
        <taxon>Eukaryota</taxon>
        <taxon>Fungi</taxon>
        <taxon>Dikarya</taxon>
        <taxon>Ascomycota</taxon>
        <taxon>Pezizomycotina</taxon>
        <taxon>Sordariomycetes</taxon>
        <taxon>Sordariomycetidae</taxon>
        <taxon>Sordariales</taxon>
        <taxon>Chaetomiaceae</taxon>
        <taxon>Staphylotrichum</taxon>
    </lineage>
</organism>
<feature type="compositionally biased region" description="Basic and acidic residues" evidence="1">
    <location>
        <begin position="545"/>
        <end position="574"/>
    </location>
</feature>
<keyword evidence="2" id="KW-0812">Transmembrane</keyword>
<evidence type="ECO:0000256" key="2">
    <source>
        <dbReference type="SAM" id="Phobius"/>
    </source>
</evidence>
<comment type="caution">
    <text evidence="3">The sequence shown here is derived from an EMBL/GenBank/DDBJ whole genome shotgun (WGS) entry which is preliminary data.</text>
</comment>
<proteinExistence type="predicted"/>
<feature type="compositionally biased region" description="Polar residues" evidence="1">
    <location>
        <begin position="371"/>
        <end position="387"/>
    </location>
</feature>
<feature type="compositionally biased region" description="Basic and acidic residues" evidence="1">
    <location>
        <begin position="404"/>
        <end position="416"/>
    </location>
</feature>
<dbReference type="Proteomes" id="UP001303889">
    <property type="component" value="Unassembled WGS sequence"/>
</dbReference>
<sequence>MAPTNYHTGFRERSEFARQAEGNNCSGWNCLSDAAQVGIILVVVAFVGVLGYLYWRFKIKPAFAGTSDQNSDSASVIGRWEVTRQEPNSISITISRESRPRQPTPAPAATESRNSLPARTTKQDTRPTRQDETNIELMPSRLGAFGASETHLLPPPPPLPSVWTVPVLPTVPPPADFGPSAFFPPPPFPPPPFPPPPPPPQYSNPIGLGATAASFPPSVPPPYFGYSAPQTYHAQGTSQANSHATVAPQAHQAQDPNPANAQPPVTPPSGPSSDERARNIATSQSAPVASGQNPRRGWFSFLRRSATVGHARTLSSPSPPESQTRSPSPPSPVSSSSSDNEEENVRRQSKERESLGRESDERENVRRQSGERSQPSPRATPSTNQPLPRQRAPAPSGQPLPRQRPRERAQGQRDGGHPVQSESGASSRFANSSVEAQVHDESAEDEPLHHPSTDHRSPSRSCRPSPPSPDMSFPPAEPHRARVAFTLLPNARAVRIGSLPTTDARRAADAQRQQQRQLQQRREARVVSRPEEEEEDGGGRCSGDGYREERDAPGRRGDEGGEGGEQRRGVEEGQRGLVERVLGAFWRARRALREE</sequence>
<keyword evidence="4" id="KW-1185">Reference proteome</keyword>
<feature type="compositionally biased region" description="Low complexity" evidence="1">
    <location>
        <begin position="247"/>
        <end position="263"/>
    </location>
</feature>
<feature type="compositionally biased region" description="Polar residues" evidence="1">
    <location>
        <begin position="420"/>
        <end position="435"/>
    </location>
</feature>
<dbReference type="AlphaFoldDB" id="A0AAN6MLR9"/>
<evidence type="ECO:0000313" key="3">
    <source>
        <dbReference type="EMBL" id="KAK3902775.1"/>
    </source>
</evidence>
<evidence type="ECO:0000313" key="4">
    <source>
        <dbReference type="Proteomes" id="UP001303889"/>
    </source>
</evidence>
<reference evidence="3" key="2">
    <citation type="submission" date="2023-05" db="EMBL/GenBank/DDBJ databases">
        <authorList>
            <consortium name="Lawrence Berkeley National Laboratory"/>
            <person name="Steindorff A."/>
            <person name="Hensen N."/>
            <person name="Bonometti L."/>
            <person name="Westerberg I."/>
            <person name="Brannstrom I.O."/>
            <person name="Guillou S."/>
            <person name="Cros-Aarteil S."/>
            <person name="Calhoun S."/>
            <person name="Haridas S."/>
            <person name="Kuo A."/>
            <person name="Mondo S."/>
            <person name="Pangilinan J."/>
            <person name="Riley R."/>
            <person name="Labutti K."/>
            <person name="Andreopoulos B."/>
            <person name="Lipzen A."/>
            <person name="Chen C."/>
            <person name="Yanf M."/>
            <person name="Daum C."/>
            <person name="Ng V."/>
            <person name="Clum A."/>
            <person name="Ohm R."/>
            <person name="Martin F."/>
            <person name="Silar P."/>
            <person name="Natvig D."/>
            <person name="Lalanne C."/>
            <person name="Gautier V."/>
            <person name="Ament-Velasquez S.L."/>
            <person name="Kruys A."/>
            <person name="Hutchinson M.I."/>
            <person name="Powell A.J."/>
            <person name="Barry K."/>
            <person name="Miller A.N."/>
            <person name="Grigoriev I.V."/>
            <person name="Debuchy R."/>
            <person name="Gladieux P."/>
            <person name="Thoren M.H."/>
            <person name="Johannesson H."/>
        </authorList>
    </citation>
    <scope>NUCLEOTIDE SEQUENCE</scope>
    <source>
        <strain evidence="3">CBS 103.79</strain>
    </source>
</reference>
<reference evidence="3" key="1">
    <citation type="journal article" date="2023" name="Mol. Phylogenet. Evol.">
        <title>Genome-scale phylogeny and comparative genomics of the fungal order Sordariales.</title>
        <authorList>
            <person name="Hensen N."/>
            <person name="Bonometti L."/>
            <person name="Westerberg I."/>
            <person name="Brannstrom I.O."/>
            <person name="Guillou S."/>
            <person name="Cros-Aarteil S."/>
            <person name="Calhoun S."/>
            <person name="Haridas S."/>
            <person name="Kuo A."/>
            <person name="Mondo S."/>
            <person name="Pangilinan J."/>
            <person name="Riley R."/>
            <person name="LaButti K."/>
            <person name="Andreopoulos B."/>
            <person name="Lipzen A."/>
            <person name="Chen C."/>
            <person name="Yan M."/>
            <person name="Daum C."/>
            <person name="Ng V."/>
            <person name="Clum A."/>
            <person name="Steindorff A."/>
            <person name="Ohm R.A."/>
            <person name="Martin F."/>
            <person name="Silar P."/>
            <person name="Natvig D.O."/>
            <person name="Lalanne C."/>
            <person name="Gautier V."/>
            <person name="Ament-Velasquez S.L."/>
            <person name="Kruys A."/>
            <person name="Hutchinson M.I."/>
            <person name="Powell A.J."/>
            <person name="Barry K."/>
            <person name="Miller A.N."/>
            <person name="Grigoriev I.V."/>
            <person name="Debuchy R."/>
            <person name="Gladieux P."/>
            <person name="Hiltunen Thoren M."/>
            <person name="Johannesson H."/>
        </authorList>
    </citation>
    <scope>NUCLEOTIDE SEQUENCE</scope>
    <source>
        <strain evidence="3">CBS 103.79</strain>
    </source>
</reference>
<feature type="compositionally biased region" description="Basic and acidic residues" evidence="1">
    <location>
        <begin position="437"/>
        <end position="457"/>
    </location>
</feature>
<name>A0AAN6MLR9_9PEZI</name>
<feature type="compositionally biased region" description="Polar residues" evidence="1">
    <location>
        <begin position="111"/>
        <end position="120"/>
    </location>
</feature>
<protein>
    <submittedName>
        <fullName evidence="3">Uncharacterized protein</fullName>
    </submittedName>
</protein>
<keyword evidence="2" id="KW-1133">Transmembrane helix</keyword>
<feature type="compositionally biased region" description="Pro residues" evidence="1">
    <location>
        <begin position="178"/>
        <end position="202"/>
    </location>
</feature>
<feature type="compositionally biased region" description="Basic and acidic residues" evidence="1">
    <location>
        <begin position="121"/>
        <end position="132"/>
    </location>
</feature>
<feature type="compositionally biased region" description="Polar residues" evidence="1">
    <location>
        <begin position="228"/>
        <end position="244"/>
    </location>
</feature>
<feature type="region of interest" description="Disordered" evidence="1">
    <location>
        <begin position="88"/>
        <end position="136"/>
    </location>
</feature>
<gene>
    <name evidence="3" type="ORF">C8A05DRAFT_33498</name>
</gene>
<feature type="region of interest" description="Disordered" evidence="1">
    <location>
        <begin position="178"/>
        <end position="574"/>
    </location>
</feature>
<accession>A0AAN6MLR9</accession>
<evidence type="ECO:0000256" key="1">
    <source>
        <dbReference type="SAM" id="MobiDB-lite"/>
    </source>
</evidence>
<keyword evidence="2" id="KW-0472">Membrane</keyword>
<dbReference type="EMBL" id="MU855487">
    <property type="protein sequence ID" value="KAK3902775.1"/>
    <property type="molecule type" value="Genomic_DNA"/>
</dbReference>
<feature type="compositionally biased region" description="Polar residues" evidence="1">
    <location>
        <begin position="280"/>
        <end position="293"/>
    </location>
</feature>
<feature type="compositionally biased region" description="Basic and acidic residues" evidence="1">
    <location>
        <begin position="343"/>
        <end position="370"/>
    </location>
</feature>
<feature type="transmembrane region" description="Helical" evidence="2">
    <location>
        <begin position="34"/>
        <end position="55"/>
    </location>
</feature>
<feature type="compositionally biased region" description="Basic and acidic residues" evidence="1">
    <location>
        <begin position="520"/>
        <end position="530"/>
    </location>
</feature>